<dbReference type="InterPro" id="IPR021517">
    <property type="entry name" value="DUF3180"/>
</dbReference>
<feature type="transmembrane region" description="Helical" evidence="1">
    <location>
        <begin position="111"/>
        <end position="136"/>
    </location>
</feature>
<feature type="transmembrane region" description="Helical" evidence="1">
    <location>
        <begin position="63"/>
        <end position="81"/>
    </location>
</feature>
<gene>
    <name evidence="2" type="ORF">FNH13_17415</name>
</gene>
<dbReference type="EMBL" id="CP041616">
    <property type="protein sequence ID" value="QDO89886.1"/>
    <property type="molecule type" value="Genomic_DNA"/>
</dbReference>
<accession>A0A516GEE1</accession>
<keyword evidence="3" id="KW-1185">Reference proteome</keyword>
<dbReference type="KEGG" id="orz:FNH13_17415"/>
<dbReference type="AlphaFoldDB" id="A0A516GEE1"/>
<name>A0A516GEE1_9MICO</name>
<organism evidence="2 3">
    <name type="scientific">Ornithinimicrobium ciconiae</name>
    <dbReference type="NCBI Taxonomy" id="2594265"/>
    <lineage>
        <taxon>Bacteria</taxon>
        <taxon>Bacillati</taxon>
        <taxon>Actinomycetota</taxon>
        <taxon>Actinomycetes</taxon>
        <taxon>Micrococcales</taxon>
        <taxon>Ornithinimicrobiaceae</taxon>
        <taxon>Ornithinimicrobium</taxon>
    </lineage>
</organism>
<keyword evidence="1" id="KW-0472">Membrane</keyword>
<sequence length="193" mass="20498">MTPSPRWPTCSRTWRIRGCGRVDDLTGVRVSAVALVAVASTAVCVLLLRGWQALGNGVPEVPWIAVAPLLLLIVLVLFSAWQVRRYARFRSQGSRGSAPQRVSPQRARGTLVAAQAAALGGGALVGWYLAIVLLRVPNTDVSSVRDQAVRAAVCAGVAVVLGLAGLVAQHWCRLPPGDSDDEDDEPPRGVSYI</sequence>
<evidence type="ECO:0000256" key="1">
    <source>
        <dbReference type="SAM" id="Phobius"/>
    </source>
</evidence>
<feature type="transmembrane region" description="Helical" evidence="1">
    <location>
        <begin position="148"/>
        <end position="168"/>
    </location>
</feature>
<protein>
    <submittedName>
        <fullName evidence="2">DUF3180 family protein</fullName>
    </submittedName>
</protein>
<dbReference type="Proteomes" id="UP000315395">
    <property type="component" value="Chromosome"/>
</dbReference>
<proteinExistence type="predicted"/>
<reference evidence="2 3" key="1">
    <citation type="submission" date="2019-07" db="EMBL/GenBank/DDBJ databases">
        <title>complete genome sequencing of Ornithinimicrobium sp. H23M54.</title>
        <authorList>
            <person name="Bae J.-W."/>
            <person name="Lee S.-Y."/>
        </authorList>
    </citation>
    <scope>NUCLEOTIDE SEQUENCE [LARGE SCALE GENOMIC DNA]</scope>
    <source>
        <strain evidence="2 3">H23M54</strain>
    </source>
</reference>
<keyword evidence="1" id="KW-0812">Transmembrane</keyword>
<evidence type="ECO:0000313" key="2">
    <source>
        <dbReference type="EMBL" id="QDO89886.1"/>
    </source>
</evidence>
<evidence type="ECO:0000313" key="3">
    <source>
        <dbReference type="Proteomes" id="UP000315395"/>
    </source>
</evidence>
<dbReference type="Pfam" id="PF11377">
    <property type="entry name" value="DUF3180"/>
    <property type="match status" value="1"/>
</dbReference>
<feature type="transmembrane region" description="Helical" evidence="1">
    <location>
        <begin position="30"/>
        <end position="51"/>
    </location>
</feature>
<keyword evidence="1" id="KW-1133">Transmembrane helix</keyword>